<protein>
    <recommendedName>
        <fullName evidence="5">Fibronectin type-III domain-containing protein</fullName>
    </recommendedName>
</protein>
<dbReference type="Proteomes" id="UP000007879">
    <property type="component" value="Unassembled WGS sequence"/>
</dbReference>
<organism evidence="3 4">
    <name type="scientific">Amphimedon queenslandica</name>
    <name type="common">Sponge</name>
    <dbReference type="NCBI Taxonomy" id="400682"/>
    <lineage>
        <taxon>Eukaryota</taxon>
        <taxon>Metazoa</taxon>
        <taxon>Porifera</taxon>
        <taxon>Demospongiae</taxon>
        <taxon>Heteroscleromorpha</taxon>
        <taxon>Haplosclerida</taxon>
        <taxon>Niphatidae</taxon>
        <taxon>Amphimedon</taxon>
    </lineage>
</organism>
<evidence type="ECO:0000256" key="1">
    <source>
        <dbReference type="SAM" id="Phobius"/>
    </source>
</evidence>
<keyword evidence="1" id="KW-0472">Membrane</keyword>
<name>A0AAN0J3G8_AMPQE</name>
<feature type="transmembrane region" description="Helical" evidence="1">
    <location>
        <begin position="459"/>
        <end position="487"/>
    </location>
</feature>
<dbReference type="RefSeq" id="XP_019851266.1">
    <property type="nucleotide sequence ID" value="XM_019995707.1"/>
</dbReference>
<dbReference type="GeneID" id="109581526"/>
<proteinExistence type="predicted"/>
<dbReference type="EnsemblMetazoa" id="XM_019995707.1">
    <property type="protein sequence ID" value="XP_019851266.1"/>
    <property type="gene ID" value="LOC109581526"/>
</dbReference>
<reference evidence="3" key="2">
    <citation type="submission" date="2024-06" db="UniProtKB">
        <authorList>
            <consortium name="EnsemblMetazoa"/>
        </authorList>
    </citation>
    <scope>IDENTIFICATION</scope>
</reference>
<feature type="signal peptide" evidence="2">
    <location>
        <begin position="1"/>
        <end position="29"/>
    </location>
</feature>
<keyword evidence="2" id="KW-0732">Signal</keyword>
<sequence length="514" mass="56035">MIMASVSCCSAAPIFYILLSLFFIREGGGEAKPAVNITVPPVPVTAPIYTTAAFTCKGVGDILNWHVQSVVLNDSIAQQREITVTTTKNNNTNFSSVLTVNAIPINDGLGIGCEMISFFPFNRVMSGSVLTIRGISSVEDLEFIFTTNNSLLIRWSRPAYYSNDIPQGSPVNYQVLFTDEEQDVILDVSSTIIEMHLISQCDAFNISVTALVDQYISINNTVSNNGSLGYNATITTNEDNFLTPNVFIELSCPPSQSISSLNITSDSELIDQYIFTGTGEVVNDERTLAPSNEYKYTVHIYNLRNNLKYETYIIITTYQVIGLNINNTYTNGSVSVQCVFVSGSTADGCHVMFTNTISRMNECFNIVGSHDTIISISTSGNYSVTAYDIVKNGSFNGPAIEYSTLVEIVRVTLSTSSSSSITSESTTALPHSTVIPTITVTPGTEATSPTSGTINDNTYIVPLMASIFSGIVLLICIILTIYAMLCVCLRKRKKRNKGDFRNQDLTKNLISPKV</sequence>
<accession>A0AAN0J3G8</accession>
<evidence type="ECO:0000313" key="4">
    <source>
        <dbReference type="Proteomes" id="UP000007879"/>
    </source>
</evidence>
<evidence type="ECO:0000313" key="3">
    <source>
        <dbReference type="EnsemblMetazoa" id="XP_019851266.1"/>
    </source>
</evidence>
<reference evidence="4" key="1">
    <citation type="journal article" date="2010" name="Nature">
        <title>The Amphimedon queenslandica genome and the evolution of animal complexity.</title>
        <authorList>
            <person name="Srivastava M."/>
            <person name="Simakov O."/>
            <person name="Chapman J."/>
            <person name="Fahey B."/>
            <person name="Gauthier M.E."/>
            <person name="Mitros T."/>
            <person name="Richards G.S."/>
            <person name="Conaco C."/>
            <person name="Dacre M."/>
            <person name="Hellsten U."/>
            <person name="Larroux C."/>
            <person name="Putnam N.H."/>
            <person name="Stanke M."/>
            <person name="Adamska M."/>
            <person name="Darling A."/>
            <person name="Degnan S.M."/>
            <person name="Oakley T.H."/>
            <person name="Plachetzki D.C."/>
            <person name="Zhai Y."/>
            <person name="Adamski M."/>
            <person name="Calcino A."/>
            <person name="Cummins S.F."/>
            <person name="Goodstein D.M."/>
            <person name="Harris C."/>
            <person name="Jackson D.J."/>
            <person name="Leys S.P."/>
            <person name="Shu S."/>
            <person name="Woodcroft B.J."/>
            <person name="Vervoort M."/>
            <person name="Kosik K.S."/>
            <person name="Manning G."/>
            <person name="Degnan B.M."/>
            <person name="Rokhsar D.S."/>
        </authorList>
    </citation>
    <scope>NUCLEOTIDE SEQUENCE [LARGE SCALE GENOMIC DNA]</scope>
</reference>
<keyword evidence="1" id="KW-0812">Transmembrane</keyword>
<dbReference type="KEGG" id="aqu:109581526"/>
<feature type="chain" id="PRO_5042924024" description="Fibronectin type-III domain-containing protein" evidence="2">
    <location>
        <begin position="30"/>
        <end position="514"/>
    </location>
</feature>
<evidence type="ECO:0000256" key="2">
    <source>
        <dbReference type="SAM" id="SignalP"/>
    </source>
</evidence>
<keyword evidence="4" id="KW-1185">Reference proteome</keyword>
<dbReference type="AlphaFoldDB" id="A0AAN0J3G8"/>
<keyword evidence="1" id="KW-1133">Transmembrane helix</keyword>
<evidence type="ECO:0008006" key="5">
    <source>
        <dbReference type="Google" id="ProtNLM"/>
    </source>
</evidence>